<feature type="active site" description="Charge relay system" evidence="5">
    <location>
        <position position="208"/>
    </location>
</feature>
<evidence type="ECO:0000313" key="9">
    <source>
        <dbReference type="EMBL" id="MCP1727942.1"/>
    </source>
</evidence>
<dbReference type="SUPFAM" id="SSF63829">
    <property type="entry name" value="Calcium-dependent phosphotriesterase"/>
    <property type="match status" value="1"/>
</dbReference>
<dbReference type="InterPro" id="IPR022398">
    <property type="entry name" value="Peptidase_S8_His-AS"/>
</dbReference>
<comment type="caution">
    <text evidence="9">The sequence shown here is derived from an EMBL/GenBank/DDBJ whole genome shotgun (WGS) entry which is preliminary data.</text>
</comment>
<dbReference type="InterPro" id="IPR015500">
    <property type="entry name" value="Peptidase_S8_subtilisin-rel"/>
</dbReference>
<evidence type="ECO:0000256" key="1">
    <source>
        <dbReference type="ARBA" id="ARBA00011073"/>
    </source>
</evidence>
<evidence type="ECO:0000259" key="7">
    <source>
        <dbReference type="Pfam" id="PF00082"/>
    </source>
</evidence>
<dbReference type="InterPro" id="IPR045051">
    <property type="entry name" value="SBT"/>
</dbReference>
<dbReference type="GO" id="GO:0008233">
    <property type="term" value="F:peptidase activity"/>
    <property type="evidence" value="ECO:0007669"/>
    <property type="project" value="UniProtKB-KW"/>
</dbReference>
<dbReference type="PANTHER" id="PTHR10795">
    <property type="entry name" value="PROPROTEIN CONVERTASE SUBTILISIN/KEXIN"/>
    <property type="match status" value="1"/>
</dbReference>
<name>A0ABT1GDC2_9GAMM</name>
<dbReference type="InterPro" id="IPR015943">
    <property type="entry name" value="WD40/YVTN_repeat-like_dom_sf"/>
</dbReference>
<feature type="active site" description="Charge relay system" evidence="5">
    <location>
        <position position="275"/>
    </location>
</feature>
<evidence type="ECO:0000259" key="8">
    <source>
        <dbReference type="Pfam" id="PF05922"/>
    </source>
</evidence>
<dbReference type="Proteomes" id="UP001523550">
    <property type="component" value="Unassembled WGS sequence"/>
</dbReference>
<dbReference type="PROSITE" id="PS00136">
    <property type="entry name" value="SUBTILASE_ASP"/>
    <property type="match status" value="1"/>
</dbReference>
<dbReference type="Gene3D" id="2.130.10.10">
    <property type="entry name" value="YVTN repeat-like/Quinoprotein amine dehydrogenase"/>
    <property type="match status" value="1"/>
</dbReference>
<dbReference type="Pfam" id="PF00082">
    <property type="entry name" value="Peptidase_S8"/>
    <property type="match status" value="1"/>
</dbReference>
<organism evidence="9 10">
    <name type="scientific">Natronospira proteinivora</name>
    <dbReference type="NCBI Taxonomy" id="1807133"/>
    <lineage>
        <taxon>Bacteria</taxon>
        <taxon>Pseudomonadati</taxon>
        <taxon>Pseudomonadota</taxon>
        <taxon>Gammaproteobacteria</taxon>
        <taxon>Natronospirales</taxon>
        <taxon>Natronospiraceae</taxon>
        <taxon>Natronospira</taxon>
    </lineage>
</organism>
<dbReference type="InterPro" id="IPR023828">
    <property type="entry name" value="Peptidase_S8_Ser-AS"/>
</dbReference>
<feature type="active site" description="Charge relay system" evidence="5">
    <location>
        <position position="632"/>
    </location>
</feature>
<dbReference type="EMBL" id="JALJYF010000002">
    <property type="protein sequence ID" value="MCP1727942.1"/>
    <property type="molecule type" value="Genomic_DNA"/>
</dbReference>
<comment type="similarity">
    <text evidence="1 5 6">Belongs to the peptidase S8 family.</text>
</comment>
<dbReference type="RefSeq" id="WP_253449058.1">
    <property type="nucleotide sequence ID" value="NZ_JALJYF010000002.1"/>
</dbReference>
<dbReference type="Gene3D" id="3.50.30.30">
    <property type="match status" value="1"/>
</dbReference>
<proteinExistence type="inferred from homology"/>
<dbReference type="Pfam" id="PF05922">
    <property type="entry name" value="Inhibitor_I9"/>
    <property type="match status" value="1"/>
</dbReference>
<accession>A0ABT1GDC2</accession>
<dbReference type="InterPro" id="IPR010259">
    <property type="entry name" value="S8pro/Inhibitor_I9"/>
</dbReference>
<evidence type="ECO:0000256" key="4">
    <source>
        <dbReference type="ARBA" id="ARBA00022825"/>
    </source>
</evidence>
<dbReference type="PROSITE" id="PS00137">
    <property type="entry name" value="SUBTILASE_HIS"/>
    <property type="match status" value="1"/>
</dbReference>
<dbReference type="CDD" id="cd02120">
    <property type="entry name" value="PA_subtilisin_like"/>
    <property type="match status" value="1"/>
</dbReference>
<dbReference type="InterPro" id="IPR023827">
    <property type="entry name" value="Peptidase_S8_Asp-AS"/>
</dbReference>
<dbReference type="Gene3D" id="3.40.50.200">
    <property type="entry name" value="Peptidase S8/S53 domain"/>
    <property type="match status" value="1"/>
</dbReference>
<protein>
    <submittedName>
        <fullName evidence="9">Subtilisin family serine protease</fullName>
    </submittedName>
</protein>
<dbReference type="PROSITE" id="PS00138">
    <property type="entry name" value="SUBTILASE_SER"/>
    <property type="match status" value="1"/>
</dbReference>
<evidence type="ECO:0000313" key="10">
    <source>
        <dbReference type="Proteomes" id="UP001523550"/>
    </source>
</evidence>
<keyword evidence="3 5" id="KW-0378">Hydrolase</keyword>
<dbReference type="InterPro" id="IPR000209">
    <property type="entry name" value="Peptidase_S8/S53_dom"/>
</dbReference>
<feature type="domain" description="Peptidase S8/S53" evidence="7">
    <location>
        <begin position="199"/>
        <end position="667"/>
    </location>
</feature>
<dbReference type="InterPro" id="IPR036852">
    <property type="entry name" value="Peptidase_S8/S53_dom_sf"/>
</dbReference>
<evidence type="ECO:0000256" key="3">
    <source>
        <dbReference type="ARBA" id="ARBA00022801"/>
    </source>
</evidence>
<dbReference type="PROSITE" id="PS51892">
    <property type="entry name" value="SUBTILASE"/>
    <property type="match status" value="1"/>
</dbReference>
<gene>
    <name evidence="9" type="ORF">J2T60_001942</name>
</gene>
<dbReference type="Gene3D" id="2.60.120.260">
    <property type="entry name" value="Galactose-binding domain-like"/>
    <property type="match status" value="1"/>
</dbReference>
<sequence length="1348" mass="141143">MATATASGPTTIPVSEYKGGIGYNVDGELVSPRLSDEKLRAAERGQDPNPGLRELVQNQGDEMMRFIVAFDDPAVSLYTGGIEGFEATSPAVTGESRLQTQGSAVQAYSNYLMGQQDEFLSTLRNELRRDVKVDHQYIRAMNGMAITVTPNEAMKLNRMDGVRYVTPDEVREMDTDQGPGRIGADGVWDNDDAAVANRGEGVVIGIIDSGINPFHTSFDAESPDGYQHVNPMGEGVYLGVCDPSSADYNPDYPCNSKLIGAYDYAGEGGFDVNGHGSHVASTAAGNPTVATMIPFYEPFDVLPEAGTDEPYERNVTGVAPRANLVNYRVCAPGCPVADSVAAVEQSIEDGVDILNFSISGANNPWDEDADPVSDAWAGATHAGIFVAASAGNDGPGAGTVSKAAPWVSSVAANTHDRVLESMVDVTYGPEGEEVNLVGAGFTSAYEEDIIYGGDVGVNDGAFCADTLLGGQVFAPDEFDGEIVLCDLGTDLFGGSLMNAALANVFEAGGGGVLYANTDAIYFIDDDGDETLLDMRAPLPAAHILSTDRAELIEALDGDTLPGSIGLASISEEVDEAFGGQMANFSSRGPITSDPVLADLLKPDISAPGQGILAAYAGATEDVDEYDAIGGTSMSSPHVAGAAALVMAGRPDWTPMEVKSALMLTAYALEGYDWYDQGAGEARVGAAVDAGLVLDESIANMIGNDPHEFGNIRTLNLASMANRDCLASCSWTRTFKATRAGTYSFEGMTVQGDVEVSVEPAELTLEAGQQAAITVTMAGAGLVGEGPTNFGRVMITDHNGGPDMAMPIAAEPDDSVDLVDASFDTGLMGSYGIAHTLRGGNVWVADRELYQGSDHIHGFNFDGSPTESSISTKPYADGDDGDWTAGMTYDPESGMLWHLNVGGDQCLHEVDPSEGEATGNAICLDQEDLEDGRLRGVAYDQSSELLYFGDRGGWIYEVNLDGEVLNSVDTGYAIGGLAVNPATGSIFITDYQRDTSADVFVHDLNDGYAFVDEIVYADEAGERVLLDTVRDVTIDCDGTIWATNQITGMAHGINRSYARGACTTNLLNLAGIEVSGGVGNPTVVTLDGIDGTLTAGATLDITYTATGGDWLDEFRMHLTSPEGTEVLIGGAAGATGADPDEELDYDLGWASGGGTDSAEELLEEFAGEEAAGEWTVELYSTWDGSAVAGVIDAGGLVLEGLGDEIELMSVDGQAIDEESVELTMTANTFGATPSGYFIDGDGEQTEGFELMASFYPQTYTEVVDGLECGASYDFQGEIAASAGDITSEAFSVSTAACVDDEDEDVAEPSGPSGSSFFSCSMGSGKGPIDPLMPTLFLLALLGLAARRRV</sequence>
<reference evidence="9 10" key="1">
    <citation type="submission" date="2022-03" db="EMBL/GenBank/DDBJ databases">
        <title>Genomic Encyclopedia of Type Strains, Phase III (KMG-III): the genomes of soil and plant-associated and newly described type strains.</title>
        <authorList>
            <person name="Whitman W."/>
        </authorList>
    </citation>
    <scope>NUCLEOTIDE SEQUENCE [LARGE SCALE GENOMIC DNA]</scope>
    <source>
        <strain evidence="9 10">BSker1</strain>
    </source>
</reference>
<dbReference type="SUPFAM" id="SSF52743">
    <property type="entry name" value="Subtilisin-like"/>
    <property type="match status" value="1"/>
</dbReference>
<keyword evidence="10" id="KW-1185">Reference proteome</keyword>
<evidence type="ECO:0000256" key="6">
    <source>
        <dbReference type="RuleBase" id="RU003355"/>
    </source>
</evidence>
<keyword evidence="4 5" id="KW-0720">Serine protease</keyword>
<evidence type="ECO:0000256" key="5">
    <source>
        <dbReference type="PROSITE-ProRule" id="PRU01240"/>
    </source>
</evidence>
<evidence type="ECO:0000256" key="2">
    <source>
        <dbReference type="ARBA" id="ARBA00022670"/>
    </source>
</evidence>
<dbReference type="PRINTS" id="PR00723">
    <property type="entry name" value="SUBTILISIN"/>
</dbReference>
<keyword evidence="2 5" id="KW-0645">Protease</keyword>
<dbReference type="GO" id="GO:0006508">
    <property type="term" value="P:proteolysis"/>
    <property type="evidence" value="ECO:0007669"/>
    <property type="project" value="UniProtKB-KW"/>
</dbReference>
<feature type="domain" description="Inhibitor I9" evidence="8">
    <location>
        <begin position="115"/>
        <end position="173"/>
    </location>
</feature>